<sequence>MFSSHSQSACARPSQKNMFRVNPLRLSLAALSAAELKTALKTLPGWTTKIATGDKQVITKEFLFKDFKDAWAFMNSLYNFIDSTDHHPEWSNVYNRVNVNLTTHDVGNKVSEKDIRLALEMEDAATKQLSRK</sequence>
<evidence type="ECO:0000256" key="2">
    <source>
        <dbReference type="ARBA" id="ARBA00006472"/>
    </source>
</evidence>
<evidence type="ECO:0000256" key="1">
    <source>
        <dbReference type="ARBA" id="ARBA00001554"/>
    </source>
</evidence>
<dbReference type="Pfam" id="PF01329">
    <property type="entry name" value="Pterin_4a"/>
    <property type="match status" value="1"/>
</dbReference>
<dbReference type="InterPro" id="IPR036428">
    <property type="entry name" value="PCD_sf"/>
</dbReference>
<organism evidence="6 7">
    <name type="scientific">Bodo saltans</name>
    <name type="common">Flagellated protozoan</name>
    <dbReference type="NCBI Taxonomy" id="75058"/>
    <lineage>
        <taxon>Eukaryota</taxon>
        <taxon>Discoba</taxon>
        <taxon>Euglenozoa</taxon>
        <taxon>Kinetoplastea</taxon>
        <taxon>Metakinetoplastina</taxon>
        <taxon>Eubodonida</taxon>
        <taxon>Bodonidae</taxon>
        <taxon>Bodo</taxon>
    </lineage>
</organism>
<dbReference type="InterPro" id="IPR001533">
    <property type="entry name" value="Pterin_deHydtase"/>
</dbReference>
<dbReference type="EC" id="4.2.1.96" evidence="3"/>
<keyword evidence="7" id="KW-1185">Reference proteome</keyword>
<evidence type="ECO:0000256" key="4">
    <source>
        <dbReference type="ARBA" id="ARBA00023239"/>
    </source>
</evidence>
<dbReference type="SUPFAM" id="SSF55248">
    <property type="entry name" value="PCD-like"/>
    <property type="match status" value="1"/>
</dbReference>
<gene>
    <name evidence="6" type="ORF">BSAL_94195</name>
</gene>
<protein>
    <recommendedName>
        <fullName evidence="3">4a-hydroxytetrahydrobiopterin dehydratase</fullName>
        <ecNumber evidence="3">4.2.1.96</ecNumber>
    </recommendedName>
    <alternativeName>
        <fullName evidence="5">4-alpha-hydroxy-tetrahydropterin dehydratase</fullName>
    </alternativeName>
</protein>
<dbReference type="Gene3D" id="3.30.1360.20">
    <property type="entry name" value="Transcriptional coactivator/pterin dehydratase"/>
    <property type="match status" value="1"/>
</dbReference>
<name>A0A0S4KHT1_BODSA</name>
<evidence type="ECO:0000313" key="7">
    <source>
        <dbReference type="Proteomes" id="UP000051952"/>
    </source>
</evidence>
<proteinExistence type="inferred from homology"/>
<evidence type="ECO:0000256" key="3">
    <source>
        <dbReference type="ARBA" id="ARBA00013252"/>
    </source>
</evidence>
<dbReference type="PANTHER" id="PTHR12599:SF0">
    <property type="entry name" value="PTERIN-4-ALPHA-CARBINOLAMINE DEHYDRATASE"/>
    <property type="match status" value="1"/>
</dbReference>
<dbReference type="OMA" id="WAEKWNH"/>
<dbReference type="GO" id="GO:0006729">
    <property type="term" value="P:tetrahydrobiopterin biosynthetic process"/>
    <property type="evidence" value="ECO:0007669"/>
    <property type="project" value="InterPro"/>
</dbReference>
<evidence type="ECO:0000256" key="5">
    <source>
        <dbReference type="ARBA" id="ARBA00030497"/>
    </source>
</evidence>
<dbReference type="EMBL" id="CYKH01001364">
    <property type="protein sequence ID" value="CUI14505.1"/>
    <property type="molecule type" value="Genomic_DNA"/>
</dbReference>
<dbReference type="GO" id="GO:0008124">
    <property type="term" value="F:4-alpha-hydroxytetrahydrobiopterin dehydratase activity"/>
    <property type="evidence" value="ECO:0007669"/>
    <property type="project" value="UniProtKB-EC"/>
</dbReference>
<dbReference type="OrthoDB" id="277398at2759"/>
<dbReference type="HAMAP" id="MF_00434">
    <property type="entry name" value="Pterin_4_alpha"/>
    <property type="match status" value="1"/>
</dbReference>
<reference evidence="7" key="1">
    <citation type="submission" date="2015-09" db="EMBL/GenBank/DDBJ databases">
        <authorList>
            <consortium name="Pathogen Informatics"/>
        </authorList>
    </citation>
    <scope>NUCLEOTIDE SEQUENCE [LARGE SCALE GENOMIC DNA]</scope>
    <source>
        <strain evidence="7">Lake Konstanz</strain>
    </source>
</reference>
<dbReference type="PANTHER" id="PTHR12599">
    <property type="entry name" value="PTERIN-4-ALPHA-CARBINOLAMINE DEHYDRATASE"/>
    <property type="match status" value="1"/>
</dbReference>
<accession>A0A0S4KHT1</accession>
<comment type="similarity">
    <text evidence="2">Belongs to the pterin-4-alpha-carbinolamine dehydratase family.</text>
</comment>
<dbReference type="VEuPathDB" id="TriTrypDB:BSAL_94195"/>
<keyword evidence="4" id="KW-0456">Lyase</keyword>
<dbReference type="AlphaFoldDB" id="A0A0S4KHT1"/>
<dbReference type="Proteomes" id="UP000051952">
    <property type="component" value="Unassembled WGS sequence"/>
</dbReference>
<evidence type="ECO:0000313" key="6">
    <source>
        <dbReference type="EMBL" id="CUI14505.1"/>
    </source>
</evidence>
<comment type="catalytic activity">
    <reaction evidence="1">
        <text>(4aS,6R)-4a-hydroxy-L-erythro-5,6,7,8-tetrahydrobiopterin = (6R)-L-erythro-6,7-dihydrobiopterin + H2O</text>
        <dbReference type="Rhea" id="RHEA:11920"/>
        <dbReference type="ChEBI" id="CHEBI:15377"/>
        <dbReference type="ChEBI" id="CHEBI:15642"/>
        <dbReference type="ChEBI" id="CHEBI:43120"/>
        <dbReference type="EC" id="4.2.1.96"/>
    </reaction>
</comment>